<dbReference type="OrthoDB" id="9808881at2"/>
<dbReference type="AlphaFoldDB" id="A0A2K8KU81"/>
<evidence type="ECO:0000313" key="3">
    <source>
        <dbReference type="Proteomes" id="UP000229757"/>
    </source>
</evidence>
<feature type="domain" description="Smr" evidence="1">
    <location>
        <begin position="96"/>
        <end position="176"/>
    </location>
</feature>
<gene>
    <name evidence="2" type="ORF">REIFOR_03181</name>
</gene>
<evidence type="ECO:0000313" key="2">
    <source>
        <dbReference type="EMBL" id="ATX78287.1"/>
    </source>
</evidence>
<keyword evidence="3" id="KW-1185">Reference proteome</keyword>
<dbReference type="KEGG" id="rfo:REIFOR_03181"/>
<dbReference type="SMART" id="SM00463">
    <property type="entry name" value="SMR"/>
    <property type="match status" value="1"/>
</dbReference>
<dbReference type="InterPro" id="IPR002625">
    <property type="entry name" value="Smr_dom"/>
</dbReference>
<dbReference type="Pfam" id="PF01713">
    <property type="entry name" value="Smr"/>
    <property type="match status" value="1"/>
</dbReference>
<dbReference type="PANTHER" id="PTHR35562">
    <property type="entry name" value="DNA ENDONUCLEASE SMRA-RELATED"/>
    <property type="match status" value="1"/>
</dbReference>
<dbReference type="RefSeq" id="WP_100258485.1">
    <property type="nucleotide sequence ID" value="NZ_CP011797.1"/>
</dbReference>
<dbReference type="Gene3D" id="3.30.1370.110">
    <property type="match status" value="1"/>
</dbReference>
<dbReference type="InterPro" id="IPR047688">
    <property type="entry name" value="Endonuc_SmrA"/>
</dbReference>
<evidence type="ECO:0000259" key="1">
    <source>
        <dbReference type="PROSITE" id="PS50828"/>
    </source>
</evidence>
<protein>
    <submittedName>
        <fullName evidence="2">Smr domain protein-containing protein</fullName>
    </submittedName>
</protein>
<sequence length="198" mass="22618">MIEDDDLAALRQEMKGVTPLKGVRKVDRSSSKVAEPTLQHRRQMAVTVEQKSTNHLSDEIIDLVQPLDSLEYRSNGVSLGVFRNLKRGQYSIDARLDLHRMKMLAAREAVYRFIQDCQRFDTRSAIILHGKGELSEPKAFLKSCVNTWLKQIPEVIAFHSAQKHHGGVGALYVLIKKSDRLKLENKLHINRGREDTDF</sequence>
<dbReference type="NCBIfam" id="NF033154">
    <property type="entry name" value="endonuc_SmrA"/>
    <property type="match status" value="1"/>
</dbReference>
<dbReference type="Proteomes" id="UP000229757">
    <property type="component" value="Chromosome"/>
</dbReference>
<dbReference type="PROSITE" id="PS50828">
    <property type="entry name" value="SMR"/>
    <property type="match status" value="1"/>
</dbReference>
<dbReference type="EMBL" id="CP011797">
    <property type="protein sequence ID" value="ATX78287.1"/>
    <property type="molecule type" value="Genomic_DNA"/>
</dbReference>
<organism evidence="2 3">
    <name type="scientific">Reinekea forsetii</name>
    <dbReference type="NCBI Taxonomy" id="1336806"/>
    <lineage>
        <taxon>Bacteria</taxon>
        <taxon>Pseudomonadati</taxon>
        <taxon>Pseudomonadota</taxon>
        <taxon>Gammaproteobacteria</taxon>
        <taxon>Oceanospirillales</taxon>
        <taxon>Saccharospirillaceae</taxon>
        <taxon>Reinekea</taxon>
    </lineage>
</organism>
<dbReference type="PANTHER" id="PTHR35562:SF2">
    <property type="entry name" value="DNA ENDONUCLEASE SMRA-RELATED"/>
    <property type="match status" value="1"/>
</dbReference>
<dbReference type="GO" id="GO:0004520">
    <property type="term" value="F:DNA endonuclease activity"/>
    <property type="evidence" value="ECO:0007669"/>
    <property type="project" value="TreeGrafter"/>
</dbReference>
<proteinExistence type="predicted"/>
<reference evidence="2 3" key="1">
    <citation type="journal article" date="2017" name="Environ. Microbiol.">
        <title>Genomic and physiological analyses of 'Reinekea forsetii' reveal a versatile opportunistic lifestyle during spring algae blooms.</title>
        <authorList>
            <person name="Avci B."/>
            <person name="Hahnke R.L."/>
            <person name="Chafee M."/>
            <person name="Fischer T."/>
            <person name="Gruber-Vodicka H."/>
            <person name="Tegetmeyer H.E."/>
            <person name="Harder J."/>
            <person name="Fuchs B.M."/>
            <person name="Amann R.I."/>
            <person name="Teeling H."/>
        </authorList>
    </citation>
    <scope>NUCLEOTIDE SEQUENCE [LARGE SCALE GENOMIC DNA]</scope>
    <source>
        <strain evidence="2 3">Hel1_31_D35</strain>
    </source>
</reference>
<dbReference type="InterPro" id="IPR036063">
    <property type="entry name" value="Smr_dom_sf"/>
</dbReference>
<dbReference type="SUPFAM" id="SSF160443">
    <property type="entry name" value="SMR domain-like"/>
    <property type="match status" value="1"/>
</dbReference>
<name>A0A2K8KU81_9GAMM</name>
<accession>A0A2K8KU81</accession>